<dbReference type="Pfam" id="PF00041">
    <property type="entry name" value="fn3"/>
    <property type="match status" value="1"/>
</dbReference>
<dbReference type="Gene3D" id="2.60.40.10">
    <property type="entry name" value="Immunoglobulins"/>
    <property type="match status" value="2"/>
</dbReference>
<dbReference type="Pfam" id="PF18962">
    <property type="entry name" value="Por_Secre_tail"/>
    <property type="match status" value="1"/>
</dbReference>
<feature type="chain" id="PRO_5045498213" evidence="2">
    <location>
        <begin position="18"/>
        <end position="468"/>
    </location>
</feature>
<feature type="signal peptide" evidence="2">
    <location>
        <begin position="1"/>
        <end position="17"/>
    </location>
</feature>
<proteinExistence type="predicted"/>
<dbReference type="SMART" id="SM00060">
    <property type="entry name" value="FN3"/>
    <property type="match status" value="2"/>
</dbReference>
<feature type="domain" description="Fibronectin type-III" evidence="3">
    <location>
        <begin position="293"/>
        <end position="387"/>
    </location>
</feature>
<dbReference type="Proteomes" id="UP001597357">
    <property type="component" value="Unassembled WGS sequence"/>
</dbReference>
<dbReference type="InterPro" id="IPR036116">
    <property type="entry name" value="FN3_sf"/>
</dbReference>
<keyword evidence="1 2" id="KW-0732">Signal</keyword>
<reference evidence="5" key="1">
    <citation type="journal article" date="2019" name="Int. J. Syst. Evol. Microbiol.">
        <title>The Global Catalogue of Microorganisms (GCM) 10K type strain sequencing project: providing services to taxonomists for standard genome sequencing and annotation.</title>
        <authorList>
            <consortium name="The Broad Institute Genomics Platform"/>
            <consortium name="The Broad Institute Genome Sequencing Center for Infectious Disease"/>
            <person name="Wu L."/>
            <person name="Ma J."/>
        </authorList>
    </citation>
    <scope>NUCLEOTIDE SEQUENCE [LARGE SCALE GENOMIC DNA]</scope>
    <source>
        <strain evidence="5">KCTC 42255</strain>
    </source>
</reference>
<dbReference type="SUPFAM" id="SSF49265">
    <property type="entry name" value="Fibronectin type III"/>
    <property type="match status" value="2"/>
</dbReference>
<dbReference type="PROSITE" id="PS50853">
    <property type="entry name" value="FN3"/>
    <property type="match status" value="2"/>
</dbReference>
<evidence type="ECO:0000313" key="4">
    <source>
        <dbReference type="EMBL" id="MFD2698830.1"/>
    </source>
</evidence>
<dbReference type="NCBIfam" id="TIGR04183">
    <property type="entry name" value="Por_Secre_tail"/>
    <property type="match status" value="1"/>
</dbReference>
<dbReference type="CDD" id="cd00063">
    <property type="entry name" value="FN3"/>
    <property type="match status" value="2"/>
</dbReference>
<accession>A0ABW5SGL0</accession>
<dbReference type="RefSeq" id="WP_379048786.1">
    <property type="nucleotide sequence ID" value="NZ_JBHULZ010000041.1"/>
</dbReference>
<protein>
    <submittedName>
        <fullName evidence="4">T9SS type A sorting domain-containing protein</fullName>
    </submittedName>
</protein>
<sequence length="468" mass="49762">MKKITLLLMLFTGWLYAQSDCNNAQSITLNFNASLTVNATGVSGTATTTTCNPAYYTASDITSSGWYTFTPTQDQTITVTSPAPASVSSTDYFPSFSVYDGSCTSLNCLGGSLVTTPDGGATLNDPTVSFVAYANTTYYIAFDNYYANAGLGSTNAFTFDVVSSSTVATLPDAVTTPSPADGATQVGVSMNPQNQPQVGFSWVAATTGGTPDEYEFYLSDPTATDPTQLNLLGSTPNTSVNVTGIQEGETYYWQVVAKNAAGTATNSATWSFTTGDSSIAPDPAANPTPADGATGVVLYTDSQNQLSVDLTWEAAATGGAPTQYEFYLSDPTATDPTQLNIIGNVNGTSTTLSNVTYGTTYYWRVIPKNDVGAAVNTPTWSFTTEGTAGLEQAEALSHTFYTQNKQLFINTTQLLKEVNLYNLQGKQIKTIKVNKESAQIDLSQLTPGVYFARLNMNNKQASFKFMVE</sequence>
<keyword evidence="5" id="KW-1185">Reference proteome</keyword>
<evidence type="ECO:0000256" key="1">
    <source>
        <dbReference type="ARBA" id="ARBA00022729"/>
    </source>
</evidence>
<dbReference type="InterPro" id="IPR026444">
    <property type="entry name" value="Secre_tail"/>
</dbReference>
<gene>
    <name evidence="4" type="ORF">ACFSQ0_12590</name>
</gene>
<evidence type="ECO:0000259" key="3">
    <source>
        <dbReference type="PROSITE" id="PS50853"/>
    </source>
</evidence>
<dbReference type="InterPro" id="IPR003961">
    <property type="entry name" value="FN3_dom"/>
</dbReference>
<dbReference type="EMBL" id="JBHULZ010000041">
    <property type="protein sequence ID" value="MFD2698830.1"/>
    <property type="molecule type" value="Genomic_DNA"/>
</dbReference>
<name>A0ABW5SGL0_9FLAO</name>
<evidence type="ECO:0000256" key="2">
    <source>
        <dbReference type="SAM" id="SignalP"/>
    </source>
</evidence>
<feature type="domain" description="Fibronectin type-III" evidence="3">
    <location>
        <begin position="184"/>
        <end position="277"/>
    </location>
</feature>
<dbReference type="InterPro" id="IPR013783">
    <property type="entry name" value="Ig-like_fold"/>
</dbReference>
<organism evidence="4 5">
    <name type="scientific">Mesonia sediminis</name>
    <dbReference type="NCBI Taxonomy" id="1703946"/>
    <lineage>
        <taxon>Bacteria</taxon>
        <taxon>Pseudomonadati</taxon>
        <taxon>Bacteroidota</taxon>
        <taxon>Flavobacteriia</taxon>
        <taxon>Flavobacteriales</taxon>
        <taxon>Flavobacteriaceae</taxon>
        <taxon>Mesonia</taxon>
    </lineage>
</organism>
<comment type="caution">
    <text evidence="4">The sequence shown here is derived from an EMBL/GenBank/DDBJ whole genome shotgun (WGS) entry which is preliminary data.</text>
</comment>
<evidence type="ECO:0000313" key="5">
    <source>
        <dbReference type="Proteomes" id="UP001597357"/>
    </source>
</evidence>